<dbReference type="CDD" id="cd01166">
    <property type="entry name" value="KdgK"/>
    <property type="match status" value="1"/>
</dbReference>
<dbReference type="GO" id="GO:0042840">
    <property type="term" value="P:D-glucuronate catabolic process"/>
    <property type="evidence" value="ECO:0007669"/>
    <property type="project" value="TreeGrafter"/>
</dbReference>
<proteinExistence type="inferred from homology"/>
<keyword evidence="6" id="KW-1185">Reference proteome</keyword>
<evidence type="ECO:0000256" key="2">
    <source>
        <dbReference type="ARBA" id="ARBA00022679"/>
    </source>
</evidence>
<dbReference type="InterPro" id="IPR011611">
    <property type="entry name" value="PfkB_dom"/>
</dbReference>
<evidence type="ECO:0000259" key="4">
    <source>
        <dbReference type="Pfam" id="PF00294"/>
    </source>
</evidence>
<dbReference type="GO" id="GO:0005829">
    <property type="term" value="C:cytosol"/>
    <property type="evidence" value="ECO:0007669"/>
    <property type="project" value="TreeGrafter"/>
</dbReference>
<evidence type="ECO:0000313" key="5">
    <source>
        <dbReference type="EMBL" id="PKR58740.1"/>
    </source>
</evidence>
<protein>
    <submittedName>
        <fullName evidence="5">2-dehydro-3-deoxygluconokinase</fullName>
    </submittedName>
</protein>
<dbReference type="Proteomes" id="UP000233332">
    <property type="component" value="Unassembled WGS sequence"/>
</dbReference>
<dbReference type="RefSeq" id="WP_101301173.1">
    <property type="nucleotide sequence ID" value="NZ_NXGX01000003.1"/>
</dbReference>
<evidence type="ECO:0000313" key="6">
    <source>
        <dbReference type="Proteomes" id="UP000233332"/>
    </source>
</evidence>
<reference evidence="5 6" key="1">
    <citation type="submission" date="2017-09" db="EMBL/GenBank/DDBJ databases">
        <title>Biodiversity and function of Thalassospira species in the particle-attached aromatic-hydrocarbon-degrading consortia from the surface seawater of the China South Sea.</title>
        <authorList>
            <person name="Dong C."/>
            <person name="Lai Q."/>
            <person name="Shao Z."/>
        </authorList>
    </citation>
    <scope>NUCLEOTIDE SEQUENCE [LARGE SCALE GENOMIC DNA]</scope>
    <source>
        <strain evidence="5 6">139Z-12</strain>
    </source>
</reference>
<dbReference type="PANTHER" id="PTHR43085">
    <property type="entry name" value="HEXOKINASE FAMILY MEMBER"/>
    <property type="match status" value="1"/>
</dbReference>
<sequence>MTLKRFVAVGECMIEMSGGTDGHWKMGIAGDTLNTAWHFRNATNDRDWQVRYATALGVDRYSDQISKFISDARIDVSAIQRLPGERPGLYLIDQENGDRVFTYWRENSAARKMVDDISMLTAAFHDADVIYLSGITLAILSEDRRAALIDLLRQQPTQTQIAFDPNIRPALWEDQQACKKALSEVAAITDVILPSFDDEAALFEDRTPEETVMRYRDLGVAEVVVKNGKEPCTFLKDDHVACLETPPVSNVVDATGAGDSFNAAFLAARFDGKDTTDAIRHGQALSARVIQTHGALLTRE</sequence>
<accession>A0A2N3L7R2</accession>
<dbReference type="GO" id="GO:0008673">
    <property type="term" value="F:2-dehydro-3-deoxygluconokinase activity"/>
    <property type="evidence" value="ECO:0007669"/>
    <property type="project" value="TreeGrafter"/>
</dbReference>
<dbReference type="Gene3D" id="3.40.1190.20">
    <property type="match status" value="1"/>
</dbReference>
<dbReference type="InterPro" id="IPR029056">
    <property type="entry name" value="Ribokinase-like"/>
</dbReference>
<dbReference type="Pfam" id="PF00294">
    <property type="entry name" value="PfkB"/>
    <property type="match status" value="1"/>
</dbReference>
<keyword evidence="2" id="KW-0808">Transferase</keyword>
<organism evidence="5 6">
    <name type="scientific">Thalassospira lohafexi</name>
    <dbReference type="NCBI Taxonomy" id="744227"/>
    <lineage>
        <taxon>Bacteria</taxon>
        <taxon>Pseudomonadati</taxon>
        <taxon>Pseudomonadota</taxon>
        <taxon>Alphaproteobacteria</taxon>
        <taxon>Rhodospirillales</taxon>
        <taxon>Thalassospiraceae</taxon>
        <taxon>Thalassospira</taxon>
    </lineage>
</organism>
<keyword evidence="3 5" id="KW-0418">Kinase</keyword>
<dbReference type="InterPro" id="IPR050306">
    <property type="entry name" value="PfkB_Carbo_kinase"/>
</dbReference>
<dbReference type="PANTHER" id="PTHR43085:SF15">
    <property type="entry name" value="2-DEHYDRO-3-DEOXYGLUCONOKINASE"/>
    <property type="match status" value="1"/>
</dbReference>
<dbReference type="SUPFAM" id="SSF53613">
    <property type="entry name" value="Ribokinase-like"/>
    <property type="match status" value="1"/>
</dbReference>
<dbReference type="GO" id="GO:0006974">
    <property type="term" value="P:DNA damage response"/>
    <property type="evidence" value="ECO:0007669"/>
    <property type="project" value="TreeGrafter"/>
</dbReference>
<dbReference type="GO" id="GO:0019698">
    <property type="term" value="P:D-galacturonate catabolic process"/>
    <property type="evidence" value="ECO:0007669"/>
    <property type="project" value="TreeGrafter"/>
</dbReference>
<dbReference type="EMBL" id="NXGX01000003">
    <property type="protein sequence ID" value="PKR58740.1"/>
    <property type="molecule type" value="Genomic_DNA"/>
</dbReference>
<gene>
    <name evidence="5" type="ORF">COO92_07700</name>
</gene>
<name>A0A2N3L7R2_9PROT</name>
<dbReference type="AlphaFoldDB" id="A0A2N3L7R2"/>
<evidence type="ECO:0000256" key="3">
    <source>
        <dbReference type="ARBA" id="ARBA00022777"/>
    </source>
</evidence>
<feature type="domain" description="Carbohydrate kinase PfkB" evidence="4">
    <location>
        <begin position="6"/>
        <end position="296"/>
    </location>
</feature>
<comment type="caution">
    <text evidence="5">The sequence shown here is derived from an EMBL/GenBank/DDBJ whole genome shotgun (WGS) entry which is preliminary data.</text>
</comment>
<evidence type="ECO:0000256" key="1">
    <source>
        <dbReference type="ARBA" id="ARBA00010688"/>
    </source>
</evidence>
<comment type="similarity">
    <text evidence="1">Belongs to the carbohydrate kinase PfkB family.</text>
</comment>